<evidence type="ECO:0000313" key="12">
    <source>
        <dbReference type="Proteomes" id="UP000192441"/>
    </source>
</evidence>
<dbReference type="Pfam" id="PF00848">
    <property type="entry name" value="Ring_hydroxyl_A"/>
    <property type="match status" value="1"/>
</dbReference>
<proteinExistence type="inferred from homology"/>
<dbReference type="AlphaFoldDB" id="A0A7I7W8A7"/>
<keyword evidence="2" id="KW-0001">2Fe-2S</keyword>
<dbReference type="RefSeq" id="WP_211281517.1">
    <property type="nucleotide sequence ID" value="NZ_AP022606.1"/>
</dbReference>
<evidence type="ECO:0000256" key="3">
    <source>
        <dbReference type="ARBA" id="ARBA00022723"/>
    </source>
</evidence>
<keyword evidence="6" id="KW-0408">Iron</keyword>
<dbReference type="SUPFAM" id="SSF50022">
    <property type="entry name" value="ISP domain"/>
    <property type="match status" value="1"/>
</dbReference>
<gene>
    <name evidence="10" type="primary">hcaE_1</name>
    <name evidence="11" type="ORF">BST20_27260</name>
    <name evidence="10" type="ORF">MBRA_22530</name>
</gene>
<dbReference type="GO" id="GO:0004497">
    <property type="term" value="F:monooxygenase activity"/>
    <property type="evidence" value="ECO:0007669"/>
    <property type="project" value="UniProtKB-ARBA"/>
</dbReference>
<dbReference type="InterPro" id="IPR001663">
    <property type="entry name" value="Rng_hydr_dOase-A"/>
</dbReference>
<dbReference type="Gene3D" id="3.90.380.10">
    <property type="entry name" value="Naphthalene 1,2-dioxygenase Alpha Subunit, Chain A, domain 1"/>
    <property type="match status" value="1"/>
</dbReference>
<dbReference type="Proteomes" id="UP000467379">
    <property type="component" value="Chromosome"/>
</dbReference>
<reference evidence="10 13" key="2">
    <citation type="journal article" date="2019" name="Emerg. Microbes Infect.">
        <title>Comprehensive subspecies identification of 175 nontuberculous mycobacteria species based on 7547 genomic profiles.</title>
        <authorList>
            <person name="Matsumoto Y."/>
            <person name="Kinjo T."/>
            <person name="Motooka D."/>
            <person name="Nabeya D."/>
            <person name="Jung N."/>
            <person name="Uechi K."/>
            <person name="Horii T."/>
            <person name="Iida T."/>
            <person name="Fujita J."/>
            <person name="Nakamura S."/>
        </authorList>
    </citation>
    <scope>NUCLEOTIDE SEQUENCE [LARGE SCALE GENOMIC DNA]</scope>
    <source>
        <strain evidence="10 13">JCM 12687</strain>
    </source>
</reference>
<reference evidence="10" key="3">
    <citation type="submission" date="2020-02" db="EMBL/GenBank/DDBJ databases">
        <authorList>
            <person name="Matsumoto Y."/>
            <person name="Kinjo T."/>
            <person name="Motooka D."/>
            <person name="Nabeya D."/>
            <person name="Jung N."/>
            <person name="Uechi K."/>
            <person name="Horii T."/>
            <person name="Iida T."/>
            <person name="Fujita J."/>
            <person name="Nakamura S."/>
        </authorList>
    </citation>
    <scope>NUCLEOTIDE SEQUENCE</scope>
    <source>
        <strain evidence="10">JCM 12687</strain>
    </source>
</reference>
<evidence type="ECO:0000256" key="8">
    <source>
        <dbReference type="ARBA" id="ARBA00023027"/>
    </source>
</evidence>
<keyword evidence="13" id="KW-1185">Reference proteome</keyword>
<evidence type="ECO:0000313" key="10">
    <source>
        <dbReference type="EMBL" id="BBZ12058.1"/>
    </source>
</evidence>
<keyword evidence="7" id="KW-0411">Iron-sulfur</keyword>
<dbReference type="GO" id="GO:0051213">
    <property type="term" value="F:dioxygenase activity"/>
    <property type="evidence" value="ECO:0007669"/>
    <property type="project" value="UniProtKB-KW"/>
</dbReference>
<feature type="domain" description="Rieske" evidence="9">
    <location>
        <begin position="58"/>
        <end position="168"/>
    </location>
</feature>
<dbReference type="InterPro" id="IPR015881">
    <property type="entry name" value="ARHD_Rieske_2Fe_2S"/>
</dbReference>
<dbReference type="Pfam" id="PF00355">
    <property type="entry name" value="Rieske"/>
    <property type="match status" value="1"/>
</dbReference>
<evidence type="ECO:0000256" key="2">
    <source>
        <dbReference type="ARBA" id="ARBA00022714"/>
    </source>
</evidence>
<dbReference type="PRINTS" id="PR00090">
    <property type="entry name" value="RNGDIOXGNASE"/>
</dbReference>
<dbReference type="InterPro" id="IPR015879">
    <property type="entry name" value="Ring_hydroxy_dOase_asu_C_dom"/>
</dbReference>
<keyword evidence="8" id="KW-0520">NAD</keyword>
<evidence type="ECO:0000256" key="4">
    <source>
        <dbReference type="ARBA" id="ARBA00022964"/>
    </source>
</evidence>
<protein>
    <submittedName>
        <fullName evidence="10">3-phenylpropionate/cinnamic acid dioxygenase subunit alpha</fullName>
    </submittedName>
</protein>
<reference evidence="11 12" key="1">
    <citation type="submission" date="2016-12" db="EMBL/GenBank/DDBJ databases">
        <title>The new phylogeny of genus Mycobacterium.</title>
        <authorList>
            <person name="Tortoli E."/>
            <person name="Trovato A."/>
            <person name="Cirillo D.M."/>
        </authorList>
    </citation>
    <scope>NUCLEOTIDE SEQUENCE [LARGE SCALE GENOMIC DNA]</scope>
    <source>
        <strain evidence="11 12">DSM 44624</strain>
    </source>
</reference>
<organism evidence="11 12">
    <name type="scientific">Mycobacterium branderi</name>
    <dbReference type="NCBI Taxonomy" id="43348"/>
    <lineage>
        <taxon>Bacteria</taxon>
        <taxon>Bacillati</taxon>
        <taxon>Actinomycetota</taxon>
        <taxon>Actinomycetes</taxon>
        <taxon>Mycobacteriales</taxon>
        <taxon>Mycobacteriaceae</taxon>
        <taxon>Mycobacterium</taxon>
    </lineage>
</organism>
<evidence type="ECO:0000256" key="5">
    <source>
        <dbReference type="ARBA" id="ARBA00023002"/>
    </source>
</evidence>
<dbReference type="Gene3D" id="2.102.10.10">
    <property type="entry name" value="Rieske [2Fe-2S] iron-sulphur domain"/>
    <property type="match status" value="1"/>
</dbReference>
<dbReference type="InterPro" id="IPR036922">
    <property type="entry name" value="Rieske_2Fe-2S_sf"/>
</dbReference>
<dbReference type="PANTHER" id="PTHR43756:SF1">
    <property type="entry name" value="3-PHENYLPROPIONATE_CINNAMIC ACID DIOXYGENASE SUBUNIT ALPHA"/>
    <property type="match status" value="1"/>
</dbReference>
<dbReference type="EMBL" id="AP022606">
    <property type="protein sequence ID" value="BBZ12058.1"/>
    <property type="molecule type" value="Genomic_DNA"/>
</dbReference>
<accession>A0A7I7W8A7</accession>
<dbReference type="GO" id="GO:0016705">
    <property type="term" value="F:oxidoreductase activity, acting on paired donors, with incorporation or reduction of molecular oxygen"/>
    <property type="evidence" value="ECO:0007669"/>
    <property type="project" value="UniProtKB-ARBA"/>
</dbReference>
<evidence type="ECO:0000313" key="13">
    <source>
        <dbReference type="Proteomes" id="UP000467379"/>
    </source>
</evidence>
<dbReference type="GO" id="GO:0051537">
    <property type="term" value="F:2 iron, 2 sulfur cluster binding"/>
    <property type="evidence" value="ECO:0007669"/>
    <property type="project" value="UniProtKB-KW"/>
</dbReference>
<dbReference type="EMBL" id="MVHM01000032">
    <property type="protein sequence ID" value="ORA31278.1"/>
    <property type="molecule type" value="Genomic_DNA"/>
</dbReference>
<keyword evidence="5" id="KW-0560">Oxidoreductase</keyword>
<dbReference type="SUPFAM" id="SSF55961">
    <property type="entry name" value="Bet v1-like"/>
    <property type="match status" value="1"/>
</dbReference>
<name>A0A7I7W8A7_9MYCO</name>
<comment type="similarity">
    <text evidence="1">Belongs to the bacterial ring-hydroxylating dioxygenase alpha subunit family.</text>
</comment>
<evidence type="ECO:0000256" key="7">
    <source>
        <dbReference type="ARBA" id="ARBA00023014"/>
    </source>
</evidence>
<evidence type="ECO:0000256" key="6">
    <source>
        <dbReference type="ARBA" id="ARBA00023004"/>
    </source>
</evidence>
<keyword evidence="4 10" id="KW-0223">Dioxygenase</keyword>
<dbReference type="PROSITE" id="PS00570">
    <property type="entry name" value="RING_HYDROXYL_ALPHA"/>
    <property type="match status" value="1"/>
</dbReference>
<sequence length="456" mass="51086">MYQPETQFERASTNGSRLSDGVRVADLIDLDERTVCARLHSDEEIYRLEMERIFGRCWIAVAHESEIPNPGDYVTRAIGEDPVIVSRDRSGDINILLNSCSHRGMNVCRAEMGNTKFFRCPYHAWSYDATGRLVSVSAEQEMYDGKLEKEKYGLRRARVATYAGMIFGTWSDETPPLEEELGGIAFYLDIAFNRSRSGLEVIGPPQRWTFDANWKLAAEQFSGDAYHTVMLHNSLIELGVAPKDPAAFLLGVNVGTERAHTLRCLDMEAVMAGLGAAANEGMLEQAPPPGMDAELVAQAKELLSPEQMAVLVKTPPIVGQVFPTLAWINIMLPSAAVETKGGVITFRTWVPRGLDHMEIMSWTLVEKDAPEEIRRATARSTIQTFSDSGIYEQDDAESWAGVYRAIRGPQGKKRNLLYFSTCGEPTKENGCLSWHGMGRDDIQWLFWKRYRQLMDG</sequence>
<dbReference type="PANTHER" id="PTHR43756">
    <property type="entry name" value="CHOLINE MONOOXYGENASE, CHLOROPLASTIC"/>
    <property type="match status" value="1"/>
</dbReference>
<evidence type="ECO:0000313" key="11">
    <source>
        <dbReference type="EMBL" id="ORA31278.1"/>
    </source>
</evidence>
<dbReference type="Proteomes" id="UP000192441">
    <property type="component" value="Unassembled WGS sequence"/>
</dbReference>
<keyword evidence="3" id="KW-0479">Metal-binding</keyword>
<evidence type="ECO:0000259" key="9">
    <source>
        <dbReference type="PROSITE" id="PS51296"/>
    </source>
</evidence>
<dbReference type="PROSITE" id="PS51296">
    <property type="entry name" value="RIESKE"/>
    <property type="match status" value="1"/>
</dbReference>
<dbReference type="GO" id="GO:0005506">
    <property type="term" value="F:iron ion binding"/>
    <property type="evidence" value="ECO:0007669"/>
    <property type="project" value="InterPro"/>
</dbReference>
<evidence type="ECO:0000256" key="1">
    <source>
        <dbReference type="ARBA" id="ARBA00008751"/>
    </source>
</evidence>
<dbReference type="InterPro" id="IPR017941">
    <property type="entry name" value="Rieske_2Fe-2S"/>
</dbReference>